<dbReference type="InterPro" id="IPR007527">
    <property type="entry name" value="Znf_SWIM"/>
</dbReference>
<keyword evidence="1" id="KW-0479">Metal-binding</keyword>
<dbReference type="Pfam" id="PF04434">
    <property type="entry name" value="SWIM"/>
    <property type="match status" value="1"/>
</dbReference>
<proteinExistence type="predicted"/>
<feature type="domain" description="SWIM-type" evidence="2">
    <location>
        <begin position="501"/>
        <end position="542"/>
    </location>
</feature>
<dbReference type="RefSeq" id="WP_302036310.1">
    <property type="nucleotide sequence ID" value="NZ_JAUKPO010000002.1"/>
</dbReference>
<evidence type="ECO:0000259" key="2">
    <source>
        <dbReference type="PROSITE" id="PS50966"/>
    </source>
</evidence>
<organism evidence="3 4">
    <name type="scientific">Rhodocytophaga aerolata</name>
    <dbReference type="NCBI Taxonomy" id="455078"/>
    <lineage>
        <taxon>Bacteria</taxon>
        <taxon>Pseudomonadati</taxon>
        <taxon>Bacteroidota</taxon>
        <taxon>Cytophagia</taxon>
        <taxon>Cytophagales</taxon>
        <taxon>Rhodocytophagaceae</taxon>
        <taxon>Rhodocytophaga</taxon>
    </lineage>
</organism>
<name>A0ABT8R079_9BACT</name>
<gene>
    <name evidence="3" type="ORF">Q0590_04540</name>
</gene>
<dbReference type="Proteomes" id="UP001168528">
    <property type="component" value="Unassembled WGS sequence"/>
</dbReference>
<sequence>MLFDYKFHGSTSVESNAHATQMSFAPDVSREPTYFIGTLAKNIAFREAISALNGVVVSDLRFKPKDKTEYKAWAAQQELAWLAQFTAHQPEVEAKINTIKEELSTIGKTRETVLGPYYKARRKYFDYLYEKEKDFWFVLDPVITVHPDEVFFECFSQDESTYGKLGCNYEVFKNIQEFACGTTNIDYSAALYNEFQKIRDYKETQFTVEPAGFKVQTAKEDDYTEVKIDLPDSWVRGFLQVSSAMTLPARTFDLHPMDVHNICYVLRRQKEKTGPRSIRFILRPGQPVVLQVDPWNYRITCHRSIYQGTEADEIRLWGRRRLLILERLIPLTQKFTVHVLGSGMPSFFIADLGHMNFTLGLSGWTANDWSRAGNFDLMAPRAQVDNFTKELVFKSLRETWQESSQSLAKRLNLEKKLVEGALAAYTQAGRVIYDLDKKIYRLRELSRDPLPMDKLRFDNPREATATELVNNKRVTVKVEILSDGTTELTGTVKEQNQLLRPSLVIDADERMTQATCTCYFYSQNKLFKGPCEHILALRIAHTKEHWWAKWMPN</sequence>
<keyword evidence="1" id="KW-0863">Zinc-finger</keyword>
<accession>A0ABT8R079</accession>
<dbReference type="EMBL" id="JAUKPO010000002">
    <property type="protein sequence ID" value="MDO1445505.1"/>
    <property type="molecule type" value="Genomic_DNA"/>
</dbReference>
<evidence type="ECO:0000313" key="3">
    <source>
        <dbReference type="EMBL" id="MDO1445505.1"/>
    </source>
</evidence>
<comment type="caution">
    <text evidence="3">The sequence shown here is derived from an EMBL/GenBank/DDBJ whole genome shotgun (WGS) entry which is preliminary data.</text>
</comment>
<evidence type="ECO:0000256" key="1">
    <source>
        <dbReference type="PROSITE-ProRule" id="PRU00325"/>
    </source>
</evidence>
<keyword evidence="4" id="KW-1185">Reference proteome</keyword>
<protein>
    <submittedName>
        <fullName evidence="3">SWIM zinc finger family protein</fullName>
    </submittedName>
</protein>
<reference evidence="3" key="1">
    <citation type="submission" date="2023-07" db="EMBL/GenBank/DDBJ databases">
        <title>The genome sequence of Rhodocytophaga aerolata KACC 12507.</title>
        <authorList>
            <person name="Zhang X."/>
        </authorList>
    </citation>
    <scope>NUCLEOTIDE SEQUENCE</scope>
    <source>
        <strain evidence="3">KACC 12507</strain>
    </source>
</reference>
<evidence type="ECO:0000313" key="4">
    <source>
        <dbReference type="Proteomes" id="UP001168528"/>
    </source>
</evidence>
<dbReference type="PROSITE" id="PS50966">
    <property type="entry name" value="ZF_SWIM"/>
    <property type="match status" value="1"/>
</dbReference>
<keyword evidence="1" id="KW-0862">Zinc</keyword>